<dbReference type="RefSeq" id="WP_135789014.1">
    <property type="nucleotide sequence ID" value="NZ_SRRT01000016.1"/>
</dbReference>
<sequence length="143" mass="15332">MGYEYAAEGTVTVTPPIPLSAIRELTEGPDLPIFTVVPGLDDPGAAGPWADIVGLWALIPADAPLDAEEPVTVGALKMDHTSKSAAIGVPLARFVRLCREAGHEVTSDVKFWGEEGERGVIEVDGSDVAWVETYHPTRKLARW</sequence>
<protein>
    <submittedName>
        <fullName evidence="1">Uncharacterized protein</fullName>
    </submittedName>
</protein>
<gene>
    <name evidence="1" type="ORF">E5083_31030</name>
</gene>
<dbReference type="EMBL" id="SRRT01000016">
    <property type="protein sequence ID" value="TGN72134.1"/>
    <property type="molecule type" value="Genomic_DNA"/>
</dbReference>
<name>A0A4Z1CTJ8_9ACTN</name>
<keyword evidence="2" id="KW-1185">Reference proteome</keyword>
<evidence type="ECO:0000313" key="1">
    <source>
        <dbReference type="EMBL" id="TGN72134.1"/>
    </source>
</evidence>
<dbReference type="Proteomes" id="UP000298159">
    <property type="component" value="Unassembled WGS sequence"/>
</dbReference>
<proteinExistence type="predicted"/>
<dbReference type="AlphaFoldDB" id="A0A4Z1CTJ8"/>
<dbReference type="GeneID" id="95452004"/>
<organism evidence="1 2">
    <name type="scientific">Streptomyces bauhiniae</name>
    <dbReference type="NCBI Taxonomy" id="2340725"/>
    <lineage>
        <taxon>Bacteria</taxon>
        <taxon>Bacillati</taxon>
        <taxon>Actinomycetota</taxon>
        <taxon>Actinomycetes</taxon>
        <taxon>Kitasatosporales</taxon>
        <taxon>Streptomycetaceae</taxon>
        <taxon>Streptomyces</taxon>
    </lineage>
</organism>
<reference evidence="1 2" key="1">
    <citation type="submission" date="2019-04" db="EMBL/GenBank/DDBJ databases">
        <title>Streptomyces sp. nov. Bv016 isolated from bark of Buahinia variegata.</title>
        <authorList>
            <person name="Kanchanasin P."/>
            <person name="Tanasupawat S."/>
            <person name="Yuki M."/>
            <person name="Kudo T."/>
        </authorList>
    </citation>
    <scope>NUCLEOTIDE SEQUENCE [LARGE SCALE GENOMIC DNA]</scope>
    <source>
        <strain evidence="1 2">Bv016</strain>
    </source>
</reference>
<comment type="caution">
    <text evidence="1">The sequence shown here is derived from an EMBL/GenBank/DDBJ whole genome shotgun (WGS) entry which is preliminary data.</text>
</comment>
<accession>A0A4Z1CTJ8</accession>
<evidence type="ECO:0000313" key="2">
    <source>
        <dbReference type="Proteomes" id="UP000298159"/>
    </source>
</evidence>